<sequence>MSADPTGRALTLLSLLQTHRFWRCAELAERLDVTERTVRRDLDRLRELGYPVAATSGRYGGYRLESGAHMPPLMVDDDEAVALAVGLRLAAVAAIDGMEETSLRALTKIESLLPHRLRRRVAALHSSVTSVPSPTGQDLVDPDLLSALAAACRDHELARFDYRPGEGIDTRRLVEPHRLVTAGRRWYLLAWDRDRDDWRTFRLDRLARPWATSGRFTPREIPGGDAAAYVARAIGSIPRERVATLTLGAELDDLTDVLRWVDHGVVETTTGATVIQIRGEDHGRLAMTVARIALTTSVRVIEPADLAYAVKRLGAHLTPASTMTATTSVDR</sequence>
<dbReference type="InterPro" id="IPR013196">
    <property type="entry name" value="HTH_11"/>
</dbReference>
<dbReference type="OrthoDB" id="8555652at2"/>
<dbReference type="InterPro" id="IPR026881">
    <property type="entry name" value="WYL_dom"/>
</dbReference>
<dbReference type="PANTHER" id="PTHR34580">
    <property type="match status" value="1"/>
</dbReference>
<evidence type="ECO:0000313" key="6">
    <source>
        <dbReference type="Proteomes" id="UP000199004"/>
    </source>
</evidence>
<dbReference type="InterPro" id="IPR036388">
    <property type="entry name" value="WH-like_DNA-bd_sf"/>
</dbReference>
<dbReference type="GO" id="GO:0003700">
    <property type="term" value="F:DNA-binding transcription factor activity"/>
    <property type="evidence" value="ECO:0007669"/>
    <property type="project" value="InterPro"/>
</dbReference>
<dbReference type="InterPro" id="IPR051534">
    <property type="entry name" value="CBASS_pafABC_assoc_protein"/>
</dbReference>
<organism evidence="5 6">
    <name type="scientific">Nocardioides szechwanensis</name>
    <dbReference type="NCBI Taxonomy" id="1005944"/>
    <lineage>
        <taxon>Bacteria</taxon>
        <taxon>Bacillati</taxon>
        <taxon>Actinomycetota</taxon>
        <taxon>Actinomycetes</taxon>
        <taxon>Propionibacteriales</taxon>
        <taxon>Nocardioidaceae</taxon>
        <taxon>Nocardioides</taxon>
    </lineage>
</organism>
<dbReference type="STRING" id="1005944.SAMN05192576_0924"/>
<dbReference type="PIRSF" id="PIRSF016838">
    <property type="entry name" value="PafC"/>
    <property type="match status" value="1"/>
</dbReference>
<evidence type="ECO:0000256" key="3">
    <source>
        <dbReference type="ARBA" id="ARBA00023163"/>
    </source>
</evidence>
<evidence type="ECO:0000256" key="2">
    <source>
        <dbReference type="ARBA" id="ARBA00023125"/>
    </source>
</evidence>
<protein>
    <submittedName>
        <fullName evidence="5">HTH domain-containing protein</fullName>
    </submittedName>
</protein>
<dbReference type="AlphaFoldDB" id="A0A1G9W2N4"/>
<dbReference type="InterPro" id="IPR036390">
    <property type="entry name" value="WH_DNA-bd_sf"/>
</dbReference>
<keyword evidence="6" id="KW-1185">Reference proteome</keyword>
<dbReference type="InterPro" id="IPR018356">
    <property type="entry name" value="Tscrpt_reg_HTH_DeoR_CS"/>
</dbReference>
<dbReference type="GO" id="GO:0003677">
    <property type="term" value="F:DNA binding"/>
    <property type="evidence" value="ECO:0007669"/>
    <property type="project" value="UniProtKB-KW"/>
</dbReference>
<keyword evidence="1" id="KW-0805">Transcription regulation</keyword>
<dbReference type="InterPro" id="IPR028349">
    <property type="entry name" value="PafC-like"/>
</dbReference>
<evidence type="ECO:0000259" key="4">
    <source>
        <dbReference type="PROSITE" id="PS51000"/>
    </source>
</evidence>
<dbReference type="RefSeq" id="WP_091022273.1">
    <property type="nucleotide sequence ID" value="NZ_BKAE01000002.1"/>
</dbReference>
<dbReference type="Pfam" id="PF13280">
    <property type="entry name" value="WYL"/>
    <property type="match status" value="1"/>
</dbReference>
<keyword evidence="2" id="KW-0238">DNA-binding</keyword>
<dbReference type="PANTHER" id="PTHR34580:SF3">
    <property type="entry name" value="PROTEIN PAFB"/>
    <property type="match status" value="1"/>
</dbReference>
<accession>A0A1G9W2N4</accession>
<evidence type="ECO:0000313" key="5">
    <source>
        <dbReference type="EMBL" id="SDM78477.1"/>
    </source>
</evidence>
<dbReference type="SUPFAM" id="SSF46785">
    <property type="entry name" value="Winged helix' DNA-binding domain"/>
    <property type="match status" value="1"/>
</dbReference>
<dbReference type="EMBL" id="FNIC01000001">
    <property type="protein sequence ID" value="SDM78477.1"/>
    <property type="molecule type" value="Genomic_DNA"/>
</dbReference>
<dbReference type="PROSITE" id="PS52050">
    <property type="entry name" value="WYL"/>
    <property type="match status" value="1"/>
</dbReference>
<dbReference type="Pfam" id="PF08279">
    <property type="entry name" value="HTH_11"/>
    <property type="match status" value="1"/>
</dbReference>
<dbReference type="Proteomes" id="UP000199004">
    <property type="component" value="Unassembled WGS sequence"/>
</dbReference>
<keyword evidence="3" id="KW-0804">Transcription</keyword>
<dbReference type="PROSITE" id="PS00894">
    <property type="entry name" value="HTH_DEOR_1"/>
    <property type="match status" value="1"/>
</dbReference>
<dbReference type="PROSITE" id="PS51000">
    <property type="entry name" value="HTH_DEOR_2"/>
    <property type="match status" value="1"/>
</dbReference>
<dbReference type="InterPro" id="IPR001034">
    <property type="entry name" value="DeoR_HTH"/>
</dbReference>
<proteinExistence type="predicted"/>
<dbReference type="SMART" id="SM00420">
    <property type="entry name" value="HTH_DEOR"/>
    <property type="match status" value="1"/>
</dbReference>
<name>A0A1G9W2N4_9ACTN</name>
<evidence type="ECO:0000256" key="1">
    <source>
        <dbReference type="ARBA" id="ARBA00023015"/>
    </source>
</evidence>
<reference evidence="5 6" key="1">
    <citation type="submission" date="2016-10" db="EMBL/GenBank/DDBJ databases">
        <authorList>
            <person name="de Groot N.N."/>
        </authorList>
    </citation>
    <scope>NUCLEOTIDE SEQUENCE [LARGE SCALE GENOMIC DNA]</scope>
    <source>
        <strain evidence="5 6">CGMCC 1.11147</strain>
    </source>
</reference>
<feature type="domain" description="HTH deoR-type" evidence="4">
    <location>
        <begin position="5"/>
        <end position="64"/>
    </location>
</feature>
<gene>
    <name evidence="5" type="ORF">SAMN05192576_0924</name>
</gene>
<dbReference type="Gene3D" id="1.10.10.10">
    <property type="entry name" value="Winged helix-like DNA-binding domain superfamily/Winged helix DNA-binding domain"/>
    <property type="match status" value="1"/>
</dbReference>